<feature type="compositionally biased region" description="Low complexity" evidence="6">
    <location>
        <begin position="678"/>
        <end position="698"/>
    </location>
</feature>
<feature type="region of interest" description="Disordered" evidence="6">
    <location>
        <begin position="31"/>
        <end position="59"/>
    </location>
</feature>
<feature type="DNA-binding region" description="Fork-head" evidence="5">
    <location>
        <begin position="60"/>
        <end position="156"/>
    </location>
</feature>
<comment type="caution">
    <text evidence="8">The sequence shown here is derived from an EMBL/GenBank/DDBJ whole genome shotgun (WGS) entry which is preliminary data.</text>
</comment>
<protein>
    <recommendedName>
        <fullName evidence="7">Fork-head domain-containing protein</fullName>
    </recommendedName>
</protein>
<dbReference type="InterPro" id="IPR036390">
    <property type="entry name" value="WH_DNA-bd_sf"/>
</dbReference>
<feature type="domain" description="Fork-head" evidence="7">
    <location>
        <begin position="60"/>
        <end position="156"/>
    </location>
</feature>
<evidence type="ECO:0000256" key="6">
    <source>
        <dbReference type="SAM" id="MobiDB-lite"/>
    </source>
</evidence>
<dbReference type="InterPro" id="IPR036388">
    <property type="entry name" value="WH-like_DNA-bd_sf"/>
</dbReference>
<comment type="subcellular location">
    <subcellularLocation>
        <location evidence="5">Nucleus</location>
    </subcellularLocation>
</comment>
<sequence>MVHHSPLPPPLHAPPAAYAARFASASSLASASASAPPSSISGPLSPDNPPAAAGADTATRPTIPYATLITEAIESTPLKRITLNEIYEYAMARYPYYRHAGSGRKLQPANSIRHNLSLNKSFERVPRPPNERGKGAYWTLNPSAVVRRGRNRVRSSSDPSARRASNQTGAAGPCALAFSAQTESAHATFSPSPLGAESASGQLPLSSHSQSDMPSQQSLTVQIRPIQMQHTPSIYSSFSSSAIPTDLFPLASPDLAGDSGVFGGHGALQHLQPRLADSLASSVSVSSFDGLSSAHSYVSAPYDPSQSRRASLVRRFPYQGLRDPPPPEIDTLSSTLNHNMSLTSADFLVDASVDTADFDAASVSIGLSSQPPLQPLSASASSAAVVSAAAAANIMSTAFTVGQGFAAGDSSLGITGVSSMSAYDALSIVGSSSPQIAHDADGGDTMSVSNAITGIALHPQQHHLQQNQQKQQHVPAAASLSQHSLHSLHSVQSAQSSQQSSQQSMPLTSSQSQVAFGPGFFATYADATLASPQFHATHWIQTSPHYSRDQLQHQQPLLHPHQPHEYQHHAQQQDPYQQGRDAASMCRKLAISSHPELPSALHLAAPSGYFAYAAAAASDFDPMPIVNEAPAADVATIYSFNNDSQSHVGGSELGDQTIRRARTKQPQQQQQPQPPQTPSQQPVRQSSQQSYTPPQQHDAPPPPQQQQQQQLTPQGNLQRQGMGVMSSFDSQLFSSAGIAGGIVDLSASLTASAAASGSTPMLPQTQFATSALGLHVSTPQRTYLPQQPQQQPQPQPQPQMQQMQAHATPKSLPALGYEVSQYEYAAQQQQAQMQQLQQQQTQQWHDDPMCDIKQQPDVQPIIQQHSLSVKTQQDTPAPLSAASSLTHHAIAYAPHSADFSMPKSSAFTWDPMM</sequence>
<evidence type="ECO:0000256" key="3">
    <source>
        <dbReference type="ARBA" id="ARBA00023163"/>
    </source>
</evidence>
<dbReference type="Gene3D" id="1.10.10.10">
    <property type="entry name" value="Winged helix-like DNA-binding domain superfamily/Winged helix DNA-binding domain"/>
    <property type="match status" value="1"/>
</dbReference>
<reference evidence="8 9" key="1">
    <citation type="submission" date="2023-09" db="EMBL/GenBank/DDBJ databases">
        <title>Pangenome analysis of Batrachochytrium dendrobatidis and related Chytrids.</title>
        <authorList>
            <person name="Yacoub M.N."/>
            <person name="Stajich J.E."/>
            <person name="James T.Y."/>
        </authorList>
    </citation>
    <scope>NUCLEOTIDE SEQUENCE [LARGE SCALE GENOMIC DNA]</scope>
    <source>
        <strain evidence="8 9">JEL0888</strain>
    </source>
</reference>
<feature type="compositionally biased region" description="Low complexity" evidence="6">
    <location>
        <begin position="154"/>
        <end position="165"/>
    </location>
</feature>
<feature type="compositionally biased region" description="Low complexity" evidence="6">
    <location>
        <begin position="31"/>
        <end position="45"/>
    </location>
</feature>
<accession>A0ABR4NIC9</accession>
<evidence type="ECO:0000256" key="2">
    <source>
        <dbReference type="ARBA" id="ARBA00023125"/>
    </source>
</evidence>
<evidence type="ECO:0000256" key="5">
    <source>
        <dbReference type="PROSITE-ProRule" id="PRU00089"/>
    </source>
</evidence>
<dbReference type="PANTHER" id="PTHR46078:SF2">
    <property type="entry name" value="FORK-HEAD DOMAIN-CONTAINING PROTEIN"/>
    <property type="match status" value="1"/>
</dbReference>
<dbReference type="PRINTS" id="PR00053">
    <property type="entry name" value="FORKHEAD"/>
</dbReference>
<name>A0ABR4NIC9_9FUNG</name>
<dbReference type="Pfam" id="PF00250">
    <property type="entry name" value="Forkhead"/>
    <property type="match status" value="1"/>
</dbReference>
<evidence type="ECO:0000256" key="1">
    <source>
        <dbReference type="ARBA" id="ARBA00023015"/>
    </source>
</evidence>
<dbReference type="PROSITE" id="PS50039">
    <property type="entry name" value="FORK_HEAD_3"/>
    <property type="match status" value="1"/>
</dbReference>
<dbReference type="SUPFAM" id="SSF46785">
    <property type="entry name" value="Winged helix' DNA-binding domain"/>
    <property type="match status" value="1"/>
</dbReference>
<feature type="region of interest" description="Disordered" evidence="6">
    <location>
        <begin position="186"/>
        <end position="219"/>
    </location>
</feature>
<feature type="region of interest" description="Disordered" evidence="6">
    <location>
        <begin position="148"/>
        <end position="169"/>
    </location>
</feature>
<dbReference type="Proteomes" id="UP001527925">
    <property type="component" value="Unassembled WGS sequence"/>
</dbReference>
<dbReference type="SMART" id="SM00339">
    <property type="entry name" value="FH"/>
    <property type="match status" value="1"/>
</dbReference>
<feature type="compositionally biased region" description="Polar residues" evidence="6">
    <location>
        <begin position="199"/>
        <end position="219"/>
    </location>
</feature>
<dbReference type="InterPro" id="IPR045912">
    <property type="entry name" value="FOXJ2/3-like"/>
</dbReference>
<gene>
    <name evidence="8" type="ORF">HK105_200920</name>
</gene>
<keyword evidence="3" id="KW-0804">Transcription</keyword>
<feature type="region of interest" description="Disordered" evidence="6">
    <location>
        <begin position="783"/>
        <end position="807"/>
    </location>
</feature>
<evidence type="ECO:0000256" key="4">
    <source>
        <dbReference type="ARBA" id="ARBA00023242"/>
    </source>
</evidence>
<evidence type="ECO:0000259" key="7">
    <source>
        <dbReference type="PROSITE" id="PS50039"/>
    </source>
</evidence>
<evidence type="ECO:0000313" key="8">
    <source>
        <dbReference type="EMBL" id="KAL2919277.1"/>
    </source>
</evidence>
<dbReference type="PANTHER" id="PTHR46078">
    <property type="entry name" value="FORKHEAD BOX PROTEIN J2 FAMILY MEMBER"/>
    <property type="match status" value="1"/>
</dbReference>
<keyword evidence="2 5" id="KW-0238">DNA-binding</keyword>
<keyword evidence="9" id="KW-1185">Reference proteome</keyword>
<feature type="region of interest" description="Disordered" evidence="6">
    <location>
        <begin position="461"/>
        <end position="509"/>
    </location>
</feature>
<feature type="compositionally biased region" description="Low complexity" evidence="6">
    <location>
        <begin position="705"/>
        <end position="720"/>
    </location>
</feature>
<dbReference type="CDD" id="cd00059">
    <property type="entry name" value="FH_FOX"/>
    <property type="match status" value="1"/>
</dbReference>
<feature type="region of interest" description="Disordered" evidence="6">
    <location>
        <begin position="660"/>
        <end position="721"/>
    </location>
</feature>
<dbReference type="InterPro" id="IPR001766">
    <property type="entry name" value="Fork_head_dom"/>
</dbReference>
<proteinExistence type="predicted"/>
<dbReference type="EMBL" id="JADGIZ020000003">
    <property type="protein sequence ID" value="KAL2919277.1"/>
    <property type="molecule type" value="Genomic_DNA"/>
</dbReference>
<organism evidence="8 9">
    <name type="scientific">Polyrhizophydium stewartii</name>
    <dbReference type="NCBI Taxonomy" id="2732419"/>
    <lineage>
        <taxon>Eukaryota</taxon>
        <taxon>Fungi</taxon>
        <taxon>Fungi incertae sedis</taxon>
        <taxon>Chytridiomycota</taxon>
        <taxon>Chytridiomycota incertae sedis</taxon>
        <taxon>Chytridiomycetes</taxon>
        <taxon>Rhizophydiales</taxon>
        <taxon>Rhizophydiales incertae sedis</taxon>
        <taxon>Polyrhizophydium</taxon>
    </lineage>
</organism>
<evidence type="ECO:0000313" key="9">
    <source>
        <dbReference type="Proteomes" id="UP001527925"/>
    </source>
</evidence>
<keyword evidence="4 5" id="KW-0539">Nucleus</keyword>
<keyword evidence="1" id="KW-0805">Transcription regulation</keyword>